<evidence type="ECO:0000313" key="3">
    <source>
        <dbReference type="Proteomes" id="UP000034956"/>
    </source>
</evidence>
<accession>A0A0G1UAH8</accession>
<protein>
    <submittedName>
        <fullName evidence="2">Metal dependent phosphohydrolase</fullName>
    </submittedName>
</protein>
<dbReference type="InterPro" id="IPR006674">
    <property type="entry name" value="HD_domain"/>
</dbReference>
<dbReference type="AlphaFoldDB" id="A0A0G1UAH8"/>
<gene>
    <name evidence="2" type="ORF">UY23_C0003G0024</name>
</gene>
<dbReference type="PANTHER" id="PTHR38659:SF1">
    <property type="entry name" value="METAL DEPENDENT PHOSPHOHYDROLASE"/>
    <property type="match status" value="1"/>
</dbReference>
<dbReference type="GO" id="GO:0016787">
    <property type="term" value="F:hydrolase activity"/>
    <property type="evidence" value="ECO:0007669"/>
    <property type="project" value="UniProtKB-KW"/>
</dbReference>
<name>A0A0G1UAH8_9BACT</name>
<dbReference type="Gene3D" id="1.10.3210.10">
    <property type="entry name" value="Hypothetical protein af1432"/>
    <property type="match status" value="1"/>
</dbReference>
<dbReference type="EMBL" id="LCPF01000003">
    <property type="protein sequence ID" value="KKU91186.1"/>
    <property type="molecule type" value="Genomic_DNA"/>
</dbReference>
<feature type="domain" description="HD/PDEase" evidence="1">
    <location>
        <begin position="17"/>
        <end position="124"/>
    </location>
</feature>
<dbReference type="Proteomes" id="UP000034956">
    <property type="component" value="Unassembled WGS sequence"/>
</dbReference>
<evidence type="ECO:0000313" key="2">
    <source>
        <dbReference type="EMBL" id="KKU91186.1"/>
    </source>
</evidence>
<sequence length="184" mass="20554">MNISRNEALALLHEYVQSESLRRHCLAVEAAMRAYAKKYNEDADEWGICGLLHDFDFEKYPSVPSHPIEGSKILREKGYPENIITAILGHASHTDTPRESQMAKCLFAVDELCGFLTALAHIRPDNFSGMSVASVEKNLKKKGFAAKINRGEIDRGIEELGVPRAEHIELTIKALQGVFKELGF</sequence>
<organism evidence="2 3">
    <name type="scientific">Candidatus Jorgensenbacteria bacterium GW2011_GWA1_48_11</name>
    <dbReference type="NCBI Taxonomy" id="1618660"/>
    <lineage>
        <taxon>Bacteria</taxon>
        <taxon>Candidatus Joergenseniibacteriota</taxon>
    </lineage>
</organism>
<dbReference type="CDD" id="cd00077">
    <property type="entry name" value="HDc"/>
    <property type="match status" value="1"/>
</dbReference>
<comment type="caution">
    <text evidence="2">The sequence shown here is derived from an EMBL/GenBank/DDBJ whole genome shotgun (WGS) entry which is preliminary data.</text>
</comment>
<dbReference type="PANTHER" id="PTHR38659">
    <property type="entry name" value="METAL-DEPENDENT PHOSPHOHYDROLASE"/>
    <property type="match status" value="1"/>
</dbReference>
<dbReference type="Pfam" id="PF01966">
    <property type="entry name" value="HD"/>
    <property type="match status" value="1"/>
</dbReference>
<evidence type="ECO:0000259" key="1">
    <source>
        <dbReference type="SMART" id="SM00471"/>
    </source>
</evidence>
<dbReference type="InterPro" id="IPR003607">
    <property type="entry name" value="HD/PDEase_dom"/>
</dbReference>
<dbReference type="NCBIfam" id="TIGR00277">
    <property type="entry name" value="HDIG"/>
    <property type="match status" value="1"/>
</dbReference>
<dbReference type="SUPFAM" id="SSF109604">
    <property type="entry name" value="HD-domain/PDEase-like"/>
    <property type="match status" value="1"/>
</dbReference>
<proteinExistence type="predicted"/>
<dbReference type="SMART" id="SM00471">
    <property type="entry name" value="HDc"/>
    <property type="match status" value="1"/>
</dbReference>
<reference evidence="2 3" key="1">
    <citation type="journal article" date="2015" name="Nature">
        <title>rRNA introns, odd ribosomes, and small enigmatic genomes across a large radiation of phyla.</title>
        <authorList>
            <person name="Brown C.T."/>
            <person name="Hug L.A."/>
            <person name="Thomas B.C."/>
            <person name="Sharon I."/>
            <person name="Castelle C.J."/>
            <person name="Singh A."/>
            <person name="Wilkins M.J."/>
            <person name="Williams K.H."/>
            <person name="Banfield J.F."/>
        </authorList>
    </citation>
    <scope>NUCLEOTIDE SEQUENCE [LARGE SCALE GENOMIC DNA]</scope>
</reference>
<keyword evidence="2" id="KW-0378">Hydrolase</keyword>
<dbReference type="InterPro" id="IPR006675">
    <property type="entry name" value="HDIG_dom"/>
</dbReference>